<reference evidence="7" key="3">
    <citation type="journal article" date="2023" name="Int. J. Syst. Evol. Microbiol.">
        <title>Sellimonas catena sp. nov., isolated from human faeces.</title>
        <authorList>
            <person name="Hisatomi A."/>
            <person name="Ohkuma M."/>
            <person name="Sakamoto M."/>
        </authorList>
    </citation>
    <scope>NUCLEOTIDE SEQUENCE</scope>
    <source>
        <strain evidence="7">18CBH55</strain>
    </source>
</reference>
<reference evidence="7" key="1">
    <citation type="submission" date="2022-11" db="EMBL/GenBank/DDBJ databases">
        <title>Draft genome sequence of Sellimonas catena strain 18CBH55.</title>
        <authorList>
            <person name="Hisatomi A."/>
            <person name="Ohkuma M."/>
            <person name="Sakamoto M."/>
        </authorList>
    </citation>
    <scope>NUCLEOTIDE SEQUENCE</scope>
    <source>
        <strain evidence="7">18CBH55</strain>
    </source>
</reference>
<feature type="transmembrane region" description="Helical" evidence="6">
    <location>
        <begin position="287"/>
        <end position="305"/>
    </location>
</feature>
<feature type="transmembrane region" description="Helical" evidence="6">
    <location>
        <begin position="86"/>
        <end position="107"/>
    </location>
</feature>
<comment type="caution">
    <text evidence="7">The sequence shown here is derived from an EMBL/GenBank/DDBJ whole genome shotgun (WGS) entry which is preliminary data.</text>
</comment>
<evidence type="ECO:0000313" key="7">
    <source>
        <dbReference type="EMBL" id="GLG89812.1"/>
    </source>
</evidence>
<dbReference type="Pfam" id="PF01943">
    <property type="entry name" value="Polysacc_synt"/>
    <property type="match status" value="1"/>
</dbReference>
<evidence type="ECO:0000256" key="5">
    <source>
        <dbReference type="ARBA" id="ARBA00023136"/>
    </source>
</evidence>
<feature type="transmembrane region" description="Helical" evidence="6">
    <location>
        <begin position="168"/>
        <end position="189"/>
    </location>
</feature>
<dbReference type="PANTHER" id="PTHR30250">
    <property type="entry name" value="PST FAMILY PREDICTED COLANIC ACID TRANSPORTER"/>
    <property type="match status" value="1"/>
</dbReference>
<dbReference type="CDD" id="cd13128">
    <property type="entry name" value="MATE_Wzx_like"/>
    <property type="match status" value="1"/>
</dbReference>
<dbReference type="GO" id="GO:0005886">
    <property type="term" value="C:plasma membrane"/>
    <property type="evidence" value="ECO:0007669"/>
    <property type="project" value="UniProtKB-SubCell"/>
</dbReference>
<dbReference type="EMBL" id="BSCH01000006">
    <property type="protein sequence ID" value="GLG89812.1"/>
    <property type="molecule type" value="Genomic_DNA"/>
</dbReference>
<dbReference type="RefSeq" id="WP_281844822.1">
    <property type="nucleotide sequence ID" value="NZ_BSCH01000006.1"/>
</dbReference>
<evidence type="ECO:0000313" key="8">
    <source>
        <dbReference type="Proteomes" id="UP001145094"/>
    </source>
</evidence>
<evidence type="ECO:0000256" key="1">
    <source>
        <dbReference type="ARBA" id="ARBA00004651"/>
    </source>
</evidence>
<feature type="transmembrane region" description="Helical" evidence="6">
    <location>
        <begin position="12"/>
        <end position="31"/>
    </location>
</feature>
<protein>
    <submittedName>
        <fullName evidence="7">Flippase</fullName>
    </submittedName>
</protein>
<keyword evidence="4 6" id="KW-1133">Transmembrane helix</keyword>
<feature type="transmembrane region" description="Helical" evidence="6">
    <location>
        <begin position="413"/>
        <end position="435"/>
    </location>
</feature>
<gene>
    <name evidence="7" type="primary">epsI</name>
    <name evidence="7" type="ORF">Selli2_12390</name>
</gene>
<evidence type="ECO:0000256" key="3">
    <source>
        <dbReference type="ARBA" id="ARBA00022692"/>
    </source>
</evidence>
<dbReference type="InterPro" id="IPR002797">
    <property type="entry name" value="Polysacc_synth"/>
</dbReference>
<evidence type="ECO:0000256" key="4">
    <source>
        <dbReference type="ARBA" id="ARBA00022989"/>
    </source>
</evidence>
<keyword evidence="3 6" id="KW-0812">Transmembrane</keyword>
<dbReference type="AlphaFoldDB" id="A0A9W6FH70"/>
<name>A0A9W6FH70_9FIRM</name>
<feature type="transmembrane region" description="Helical" evidence="6">
    <location>
        <begin position="246"/>
        <end position="266"/>
    </location>
</feature>
<feature type="transmembrane region" description="Helical" evidence="6">
    <location>
        <begin position="383"/>
        <end position="401"/>
    </location>
</feature>
<evidence type="ECO:0000256" key="6">
    <source>
        <dbReference type="SAM" id="Phobius"/>
    </source>
</evidence>
<evidence type="ECO:0000256" key="2">
    <source>
        <dbReference type="ARBA" id="ARBA00022475"/>
    </source>
</evidence>
<feature type="transmembrane region" description="Helical" evidence="6">
    <location>
        <begin position="210"/>
        <end position="226"/>
    </location>
</feature>
<proteinExistence type="predicted"/>
<reference evidence="7" key="2">
    <citation type="submission" date="2022-11" db="EMBL/GenBank/DDBJ databases">
        <title>Draft genome sequence of Sellimonas catena strain 18CBH55.</title>
        <authorList>
            <person name="Atsushi H."/>
            <person name="Moriya O."/>
            <person name="Mitsuo S."/>
        </authorList>
    </citation>
    <scope>NUCLEOTIDE SEQUENCE</scope>
    <source>
        <strain evidence="7">18CBH55</strain>
    </source>
</reference>
<dbReference type="InterPro" id="IPR050833">
    <property type="entry name" value="Poly_Biosynth_Transport"/>
</dbReference>
<comment type="subcellular location">
    <subcellularLocation>
        <location evidence="1">Cell membrane</location>
        <topology evidence="1">Multi-pass membrane protein</topology>
    </subcellularLocation>
</comment>
<feature type="transmembrane region" description="Helical" evidence="6">
    <location>
        <begin position="43"/>
        <end position="65"/>
    </location>
</feature>
<feature type="transmembrane region" description="Helical" evidence="6">
    <location>
        <begin position="325"/>
        <end position="348"/>
    </location>
</feature>
<feature type="transmembrane region" description="Helical" evidence="6">
    <location>
        <begin position="355"/>
        <end position="377"/>
    </location>
</feature>
<feature type="transmembrane region" description="Helical" evidence="6">
    <location>
        <begin position="113"/>
        <end position="134"/>
    </location>
</feature>
<dbReference type="PANTHER" id="PTHR30250:SF11">
    <property type="entry name" value="O-ANTIGEN TRANSPORTER-RELATED"/>
    <property type="match status" value="1"/>
</dbReference>
<feature type="transmembrane region" description="Helical" evidence="6">
    <location>
        <begin position="141"/>
        <end position="162"/>
    </location>
</feature>
<feature type="transmembrane region" description="Helical" evidence="6">
    <location>
        <begin position="441"/>
        <end position="460"/>
    </location>
</feature>
<organism evidence="7 8">
    <name type="scientific">Sellimonas catena</name>
    <dbReference type="NCBI Taxonomy" id="2994035"/>
    <lineage>
        <taxon>Bacteria</taxon>
        <taxon>Bacillati</taxon>
        <taxon>Bacillota</taxon>
        <taxon>Clostridia</taxon>
        <taxon>Lachnospirales</taxon>
        <taxon>Lachnospiraceae</taxon>
        <taxon>Sellimonas</taxon>
    </lineage>
</organism>
<dbReference type="Proteomes" id="UP001145094">
    <property type="component" value="Unassembled WGS sequence"/>
</dbReference>
<keyword evidence="2" id="KW-1003">Cell membrane</keyword>
<sequence length="482" mass="54408">MQKSLARNSIYSIAYKILSIGYPLITTVYISRILLPEGIGKIALVRTFVSYFTTLAALGIPNYGIKLIGSVQKNYRLRSQYFSELVIINALSTIVSFCIFCVSIEKLGQKADFKLLIVFSSLILFNIFNVDWFYQGIEEYGYIAIRSTLIKVISIILMLAFVRHANDYIIYAVIFCFATIGNYFFNVVHIKKYVHFSIKGLEIQRHVKKIFILFASVCATEVYTMLDSTMIGLFCEERELGYYSNSISLIRVVFSFMTAMCAVYFPRLSFLYKESRLKEFSATAQQGLDLCNYFAFPATIGLIIIADDVAPVLFGKSFAPATSTIRILSVLIIIFSVAYIAGHVILIAVNREIDIMYATIVAAAINAILNIILIRAIGYNGAGVATVCAEATVTTILYYKASKYVKRQYDFRYWASLIGSILFMVLSLIAVKFIFDSGLMRLIISVTLGCAVFFFSSCIMKNKIATYIWKQIKEFFKSKIAR</sequence>
<accession>A0A9W6FH70</accession>
<keyword evidence="5 6" id="KW-0472">Membrane</keyword>